<sequence length="178" mass="19864">MTMTTIDNVYTQGNMRTPGVYLESNATRQADELDEPPLNNDVMYLNPNSGDAALTSQGSRCRPHLDSFTVGCWNVTTLEAPLAAEHLETTLNNYRYDIIALSETHNIGKESRLQGRMFLSGGDRRYAGVGFLLSHRARRSVIFTESISDRLMAVRLKLKIGTLLVIAVYAPPLLQRTM</sequence>
<dbReference type="Gene3D" id="3.60.10.10">
    <property type="entry name" value="Endonuclease/exonuclease/phosphatase"/>
    <property type="match status" value="1"/>
</dbReference>
<protein>
    <recommendedName>
        <fullName evidence="3">Endonuclease/exonuclease/phosphatase domain-containing protein</fullName>
    </recommendedName>
</protein>
<gene>
    <name evidence="1" type="ORF">BSL78_00746</name>
</gene>
<dbReference type="Proteomes" id="UP000230750">
    <property type="component" value="Unassembled WGS sequence"/>
</dbReference>
<dbReference type="SUPFAM" id="SSF56219">
    <property type="entry name" value="DNase I-like"/>
    <property type="match status" value="1"/>
</dbReference>
<dbReference type="OrthoDB" id="410381at2759"/>
<evidence type="ECO:0000313" key="1">
    <source>
        <dbReference type="EMBL" id="PIK62315.1"/>
    </source>
</evidence>
<dbReference type="STRING" id="307972.A0A2G8LPZ7"/>
<name>A0A2G8LPZ7_STIJA</name>
<evidence type="ECO:0008006" key="3">
    <source>
        <dbReference type="Google" id="ProtNLM"/>
    </source>
</evidence>
<dbReference type="InterPro" id="IPR036691">
    <property type="entry name" value="Endo/exonu/phosph_ase_sf"/>
</dbReference>
<comment type="caution">
    <text evidence="1">The sequence shown here is derived from an EMBL/GenBank/DDBJ whole genome shotgun (WGS) entry which is preliminary data.</text>
</comment>
<dbReference type="AlphaFoldDB" id="A0A2G8LPZ7"/>
<accession>A0A2G8LPZ7</accession>
<reference evidence="1 2" key="1">
    <citation type="journal article" date="2017" name="PLoS Biol.">
        <title>The sea cucumber genome provides insights into morphological evolution and visceral regeneration.</title>
        <authorList>
            <person name="Zhang X."/>
            <person name="Sun L."/>
            <person name="Yuan J."/>
            <person name="Sun Y."/>
            <person name="Gao Y."/>
            <person name="Zhang L."/>
            <person name="Li S."/>
            <person name="Dai H."/>
            <person name="Hamel J.F."/>
            <person name="Liu C."/>
            <person name="Yu Y."/>
            <person name="Liu S."/>
            <person name="Lin W."/>
            <person name="Guo K."/>
            <person name="Jin S."/>
            <person name="Xu P."/>
            <person name="Storey K.B."/>
            <person name="Huan P."/>
            <person name="Zhang T."/>
            <person name="Zhou Y."/>
            <person name="Zhang J."/>
            <person name="Lin C."/>
            <person name="Li X."/>
            <person name="Xing L."/>
            <person name="Huo D."/>
            <person name="Sun M."/>
            <person name="Wang L."/>
            <person name="Mercier A."/>
            <person name="Li F."/>
            <person name="Yang H."/>
            <person name="Xiang J."/>
        </authorList>
    </citation>
    <scope>NUCLEOTIDE SEQUENCE [LARGE SCALE GENOMIC DNA]</scope>
    <source>
        <strain evidence="1">Shaxun</strain>
        <tissue evidence="1">Muscle</tissue>
    </source>
</reference>
<organism evidence="1 2">
    <name type="scientific">Stichopus japonicus</name>
    <name type="common">Sea cucumber</name>
    <dbReference type="NCBI Taxonomy" id="307972"/>
    <lineage>
        <taxon>Eukaryota</taxon>
        <taxon>Metazoa</taxon>
        <taxon>Echinodermata</taxon>
        <taxon>Eleutherozoa</taxon>
        <taxon>Echinozoa</taxon>
        <taxon>Holothuroidea</taxon>
        <taxon>Aspidochirotacea</taxon>
        <taxon>Aspidochirotida</taxon>
        <taxon>Stichopodidae</taxon>
        <taxon>Apostichopus</taxon>
    </lineage>
</organism>
<keyword evidence="2" id="KW-1185">Reference proteome</keyword>
<dbReference type="EMBL" id="MRZV01000014">
    <property type="protein sequence ID" value="PIK62315.1"/>
    <property type="molecule type" value="Genomic_DNA"/>
</dbReference>
<evidence type="ECO:0000313" key="2">
    <source>
        <dbReference type="Proteomes" id="UP000230750"/>
    </source>
</evidence>
<proteinExistence type="predicted"/>